<dbReference type="AlphaFoldDB" id="A0A426Z100"/>
<accession>A0A426Z100</accession>
<dbReference type="Proteomes" id="UP000287651">
    <property type="component" value="Unassembled WGS sequence"/>
</dbReference>
<comment type="caution">
    <text evidence="2">The sequence shown here is derived from an EMBL/GenBank/DDBJ whole genome shotgun (WGS) entry which is preliminary data.</text>
</comment>
<evidence type="ECO:0000313" key="2">
    <source>
        <dbReference type="EMBL" id="RRT57650.1"/>
    </source>
</evidence>
<dbReference type="EMBL" id="AMZH03009071">
    <property type="protein sequence ID" value="RRT57650.1"/>
    <property type="molecule type" value="Genomic_DNA"/>
</dbReference>
<organism evidence="2 3">
    <name type="scientific">Ensete ventricosum</name>
    <name type="common">Abyssinian banana</name>
    <name type="synonym">Musa ensete</name>
    <dbReference type="NCBI Taxonomy" id="4639"/>
    <lineage>
        <taxon>Eukaryota</taxon>
        <taxon>Viridiplantae</taxon>
        <taxon>Streptophyta</taxon>
        <taxon>Embryophyta</taxon>
        <taxon>Tracheophyta</taxon>
        <taxon>Spermatophyta</taxon>
        <taxon>Magnoliopsida</taxon>
        <taxon>Liliopsida</taxon>
        <taxon>Zingiberales</taxon>
        <taxon>Musaceae</taxon>
        <taxon>Ensete</taxon>
    </lineage>
</organism>
<evidence type="ECO:0000313" key="3">
    <source>
        <dbReference type="Proteomes" id="UP000287651"/>
    </source>
</evidence>
<reference evidence="2 3" key="1">
    <citation type="journal article" date="2014" name="Agronomy (Basel)">
        <title>A Draft Genome Sequence for Ensete ventricosum, the Drought-Tolerant Tree Against Hunger.</title>
        <authorList>
            <person name="Harrison J."/>
            <person name="Moore K.A."/>
            <person name="Paszkiewicz K."/>
            <person name="Jones T."/>
            <person name="Grant M."/>
            <person name="Ambacheew D."/>
            <person name="Muzemil S."/>
            <person name="Studholme D.J."/>
        </authorList>
    </citation>
    <scope>NUCLEOTIDE SEQUENCE [LARGE SCALE GENOMIC DNA]</scope>
</reference>
<gene>
    <name evidence="2" type="ORF">B296_00026949</name>
</gene>
<feature type="region of interest" description="Disordered" evidence="1">
    <location>
        <begin position="1"/>
        <end position="74"/>
    </location>
</feature>
<evidence type="ECO:0000256" key="1">
    <source>
        <dbReference type="SAM" id="MobiDB-lite"/>
    </source>
</evidence>
<feature type="compositionally biased region" description="Basic and acidic residues" evidence="1">
    <location>
        <begin position="1"/>
        <end position="19"/>
    </location>
</feature>
<name>A0A426Z100_ENSVE</name>
<sequence length="74" mass="7521">MDPAADHADAKKPDVDRSVDYAPYPTLSAEDVAPPPPPSAAVGPGDATSMPPEHNPYVTSSPAPKSMCPPGLLG</sequence>
<protein>
    <submittedName>
        <fullName evidence="2">Uncharacterized protein</fullName>
    </submittedName>
</protein>
<proteinExistence type="predicted"/>